<sequence length="128" mass="15224">MNFYRSAFFLVLSFLSLVIISVNATWTEGECLDEWTRRLSGEDVDRDNRNFTPSYRFIRAACEDKEVCRLGWTSWKDCCKRMCRKGDDYRRYRITDNQTGCTCFCNHQMKLFISLCKGRNDQDYSGSW</sequence>
<feature type="signal peptide" evidence="1">
    <location>
        <begin position="1"/>
        <end position="24"/>
    </location>
</feature>
<protein>
    <submittedName>
        <fullName evidence="2">Uncharacterized protein</fullName>
    </submittedName>
</protein>
<dbReference type="Proteomes" id="UP000193944">
    <property type="component" value="Unassembled WGS sequence"/>
</dbReference>
<dbReference type="EMBL" id="MCFG01000209">
    <property type="protein sequence ID" value="ORX78450.1"/>
    <property type="molecule type" value="Genomic_DNA"/>
</dbReference>
<evidence type="ECO:0000256" key="1">
    <source>
        <dbReference type="SAM" id="SignalP"/>
    </source>
</evidence>
<evidence type="ECO:0000313" key="3">
    <source>
        <dbReference type="Proteomes" id="UP000193944"/>
    </source>
</evidence>
<keyword evidence="1" id="KW-0732">Signal</keyword>
<gene>
    <name evidence="2" type="ORF">BCR32DRAFT_328528</name>
</gene>
<organism evidence="2 3">
    <name type="scientific">Anaeromyces robustus</name>
    <dbReference type="NCBI Taxonomy" id="1754192"/>
    <lineage>
        <taxon>Eukaryota</taxon>
        <taxon>Fungi</taxon>
        <taxon>Fungi incertae sedis</taxon>
        <taxon>Chytridiomycota</taxon>
        <taxon>Chytridiomycota incertae sedis</taxon>
        <taxon>Neocallimastigomycetes</taxon>
        <taxon>Neocallimastigales</taxon>
        <taxon>Neocallimastigaceae</taxon>
        <taxon>Anaeromyces</taxon>
    </lineage>
</organism>
<reference evidence="2 3" key="2">
    <citation type="submission" date="2016-08" db="EMBL/GenBank/DDBJ databases">
        <title>Pervasive Adenine N6-methylation of Active Genes in Fungi.</title>
        <authorList>
            <consortium name="DOE Joint Genome Institute"/>
            <person name="Mondo S.J."/>
            <person name="Dannebaum R.O."/>
            <person name="Kuo R.C."/>
            <person name="Labutti K."/>
            <person name="Haridas S."/>
            <person name="Kuo A."/>
            <person name="Salamov A."/>
            <person name="Ahrendt S.R."/>
            <person name="Lipzen A."/>
            <person name="Sullivan W."/>
            <person name="Andreopoulos W.B."/>
            <person name="Clum A."/>
            <person name="Lindquist E."/>
            <person name="Daum C."/>
            <person name="Ramamoorthy G.K."/>
            <person name="Gryganskyi A."/>
            <person name="Culley D."/>
            <person name="Magnuson J.K."/>
            <person name="James T.Y."/>
            <person name="O'Malley M.A."/>
            <person name="Stajich J.E."/>
            <person name="Spatafora J.W."/>
            <person name="Visel A."/>
            <person name="Grigoriev I.V."/>
        </authorList>
    </citation>
    <scope>NUCLEOTIDE SEQUENCE [LARGE SCALE GENOMIC DNA]</scope>
    <source>
        <strain evidence="2 3">S4</strain>
    </source>
</reference>
<comment type="caution">
    <text evidence="2">The sequence shown here is derived from an EMBL/GenBank/DDBJ whole genome shotgun (WGS) entry which is preliminary data.</text>
</comment>
<keyword evidence="3" id="KW-1185">Reference proteome</keyword>
<accession>A0A1Y1WY20</accession>
<feature type="chain" id="PRO_5012734040" evidence="1">
    <location>
        <begin position="25"/>
        <end position="128"/>
    </location>
</feature>
<evidence type="ECO:0000313" key="2">
    <source>
        <dbReference type="EMBL" id="ORX78450.1"/>
    </source>
</evidence>
<reference evidence="2 3" key="1">
    <citation type="submission" date="2016-08" db="EMBL/GenBank/DDBJ databases">
        <title>A Parts List for Fungal Cellulosomes Revealed by Comparative Genomics.</title>
        <authorList>
            <consortium name="DOE Joint Genome Institute"/>
            <person name="Haitjema C.H."/>
            <person name="Gilmore S.P."/>
            <person name="Henske J.K."/>
            <person name="Solomon K.V."/>
            <person name="De Groot R."/>
            <person name="Kuo A."/>
            <person name="Mondo S.J."/>
            <person name="Salamov A.A."/>
            <person name="Labutti K."/>
            <person name="Zhao Z."/>
            <person name="Chiniquy J."/>
            <person name="Barry K."/>
            <person name="Brewer H.M."/>
            <person name="Purvine S.O."/>
            <person name="Wright A.T."/>
            <person name="Boxma B."/>
            <person name="Van Alen T."/>
            <person name="Hackstein J.H."/>
            <person name="Baker S.E."/>
            <person name="Grigoriev I.V."/>
            <person name="O'Malley M.A."/>
        </authorList>
    </citation>
    <scope>NUCLEOTIDE SEQUENCE [LARGE SCALE GENOMIC DNA]</scope>
    <source>
        <strain evidence="2 3">S4</strain>
    </source>
</reference>
<dbReference type="AlphaFoldDB" id="A0A1Y1WY20"/>
<proteinExistence type="predicted"/>
<name>A0A1Y1WY20_9FUNG</name>